<dbReference type="Proteomes" id="UP001257659">
    <property type="component" value="Unassembled WGS sequence"/>
</dbReference>
<reference evidence="1 2" key="1">
    <citation type="submission" date="2023-07" db="EMBL/GenBank/DDBJ databases">
        <title>Genomic Encyclopedia of Type Strains, Phase IV (KMG-IV): sequencing the most valuable type-strain genomes for metagenomic binning, comparative biology and taxonomic classification.</title>
        <authorList>
            <person name="Goeker M."/>
        </authorList>
    </citation>
    <scope>NUCLEOTIDE SEQUENCE [LARGE SCALE GENOMIC DNA]</scope>
    <source>
        <strain evidence="1 2">DSM 102814</strain>
    </source>
</reference>
<comment type="caution">
    <text evidence="1">The sequence shown here is derived from an EMBL/GenBank/DDBJ whole genome shotgun (WGS) entry which is preliminary data.</text>
</comment>
<organism evidence="1 2">
    <name type="scientific">Mesonia maritima</name>
    <dbReference type="NCBI Taxonomy" id="1793873"/>
    <lineage>
        <taxon>Bacteria</taxon>
        <taxon>Pseudomonadati</taxon>
        <taxon>Bacteroidota</taxon>
        <taxon>Flavobacteriia</taxon>
        <taxon>Flavobacteriales</taxon>
        <taxon>Flavobacteriaceae</taxon>
        <taxon>Mesonia</taxon>
    </lineage>
</organism>
<dbReference type="EMBL" id="JAVDQA010000006">
    <property type="protein sequence ID" value="MDR6301442.1"/>
    <property type="molecule type" value="Genomic_DNA"/>
</dbReference>
<gene>
    <name evidence="1" type="ORF">GGR31_002111</name>
</gene>
<dbReference type="InterPro" id="IPR026341">
    <property type="entry name" value="T9SS_type_B"/>
</dbReference>
<protein>
    <submittedName>
        <fullName evidence="1">Gliding motility-associated-like protein</fullName>
    </submittedName>
</protein>
<proteinExistence type="predicted"/>
<name>A0ABU1KAC9_9FLAO</name>
<keyword evidence="2" id="KW-1185">Reference proteome</keyword>
<sequence>MRILLPLLFFLCFLSTIGQDLSLYNQFNGHYDYTAVGNTMNLAENETNIPGQPCTILTQSSADLNLLSTQSLIAAYLYWAGSGSGDFEVKLNNQIIQSQRTFQFNITPVFSYFGAFADVTNIVANTGNGQYTFSDFDLTQQINTGYCSGRVNFGGWSIIIVYEDQSLPLNQVNIYDGFQGVPNSNSSFIQINLSNLNVIDNQGAKIGFLAWEGDKGLALNETLRINGNIISNPPLNPPTNAFNGTNSFTGDSNFYNMDLDVYNIQNNINIGDDSALIELTSSSDIIVINNVVTVLNSELPEPSPEITNISGECNSREIEVDYTIYNTNATDFLPANTLISFFADGQLVDQTATMNDIPIGDSESNQITLQIPATIPDNFTLSMSVNIDANGDPILTEIDPTNNFDDLSVQLLDLEIASPLQDLEVCDDLSNDGFAKFDLSINESLAIGNQSNVSVTFYQEQNDAEFDLDPITNPENYQNSTVPEIIWLKLSSTIDPDCYLLESFKLDIFYTPVAVNPPDIELCNENPEELNASFNLTDNSSIIQDNQPNTQLRFFTTENDALNNQNSISFVSNYQNNTSPETIFVRLENENHPECFTITDFQILVNDVDILEIEGLLNCDEGFNSAYFNLSEIEENLNLNSSEEIIGYYTSLQDAFVDENSINNPSNFKNESDPQQIFIRIDNLTSDKCYRVISFPVSVENCPPFIPEGFSPNGDGVNDTFEISGLYDIFENFNLKIYSRYGNLIYEANNNIPAWDGTSNKGIGNQGKPLPTGTYYYILDLNDPNYKIYKSWVYLQR</sequence>
<dbReference type="NCBIfam" id="TIGR04131">
    <property type="entry name" value="Bac_Flav_CTERM"/>
    <property type="match status" value="1"/>
</dbReference>
<accession>A0ABU1KAC9</accession>
<dbReference type="RefSeq" id="WP_309728850.1">
    <property type="nucleotide sequence ID" value="NZ_JAVDQA010000006.1"/>
</dbReference>
<evidence type="ECO:0000313" key="2">
    <source>
        <dbReference type="Proteomes" id="UP001257659"/>
    </source>
</evidence>
<dbReference type="Pfam" id="PF13585">
    <property type="entry name" value="CHU_C"/>
    <property type="match status" value="1"/>
</dbReference>
<evidence type="ECO:0000313" key="1">
    <source>
        <dbReference type="EMBL" id="MDR6301442.1"/>
    </source>
</evidence>